<dbReference type="RefSeq" id="WP_077152009.1">
    <property type="nucleotide sequence ID" value="NZ_CABMMO010000017.1"/>
</dbReference>
<evidence type="ECO:0000256" key="1">
    <source>
        <dbReference type="SAM" id="MobiDB-lite"/>
    </source>
</evidence>
<evidence type="ECO:0000313" key="3">
    <source>
        <dbReference type="EMBL" id="ONN40964.1"/>
    </source>
</evidence>
<feature type="compositionally biased region" description="Basic residues" evidence="1">
    <location>
        <begin position="110"/>
        <end position="122"/>
    </location>
</feature>
<feature type="compositionally biased region" description="Polar residues" evidence="1">
    <location>
        <begin position="146"/>
        <end position="166"/>
    </location>
</feature>
<feature type="transmembrane region" description="Helical" evidence="2">
    <location>
        <begin position="294"/>
        <end position="315"/>
    </location>
</feature>
<dbReference type="EMBL" id="MSTR01000017">
    <property type="protein sequence ID" value="ONN40964.1"/>
    <property type="molecule type" value="Genomic_DNA"/>
</dbReference>
<comment type="caution">
    <text evidence="3">The sequence shown here is derived from an EMBL/GenBank/DDBJ whole genome shotgun (WGS) entry which is preliminary data.</text>
</comment>
<feature type="compositionally biased region" description="Basic and acidic residues" evidence="1">
    <location>
        <begin position="123"/>
        <end position="145"/>
    </location>
</feature>
<sequence length="655" mass="72144">MRINNRPKEYFKLPKGTRFKGEQRSLTVRKGTIAKFNQRAAYGYTLGKQKNESRINSFKGKKAQSEEKLKSEESSFSKLEKKGQKIHEKRSSKQSFLTDNESETLDSVSKAKRKKRHDKKKKKELENDLKKKKDDLFHTKQKESFHQATSKNQSINSDSKGNFSSSTKQVATKQLINQGFNVMAQEEDAEELKQFQSNVKDGERVFKGTKKANKFLTKNQKFSQSVTIGKLDDLRFTSSNTVKAAKPVSDVAGKAATKTATQQTAFSQASLKVQQAITSATSKALSSFTVSNPVGWIITGIALLFLVFIGLFFIFNSQSSASSEDGVFYVEKWDGPDAYNSSLLAQRYGITAEQIDGFIANEGYTVDSRATGQEFLRLQSLSGIDVRQLVAFAQWESSYGTAGVALQFPKSNIFGYGAFDNDPNQGASWDNTRAVTEFRNTQIDTYGNRTLAIMDARAKAFHDNTLKPGEFVYWTKLNAGKSRAETAEKFNQWIDDNGGTPKPPGGYGPVGGGGAGLAVLDQRLGTVIGGEFGGLTGECYAVSAYYANSINSSIILTGGVKASDIGTDYPWESWGWSVIRNPSYNQIKAGDIINYNTGGNMGSWFAHSMYGHTGVVGKTLGNNQYLLYDQNPGPLKTWTVTFHSGSVSSVVRPPN</sequence>
<accession>A0A1V2UCY3</accession>
<feature type="compositionally biased region" description="Basic and acidic residues" evidence="1">
    <location>
        <begin position="63"/>
        <end position="91"/>
    </location>
</feature>
<evidence type="ECO:0000313" key="4">
    <source>
        <dbReference type="Proteomes" id="UP000189299"/>
    </source>
</evidence>
<organism evidence="3 4">
    <name type="scientific">Enterococcus mundtii</name>
    <dbReference type="NCBI Taxonomy" id="53346"/>
    <lineage>
        <taxon>Bacteria</taxon>
        <taxon>Bacillati</taxon>
        <taxon>Bacillota</taxon>
        <taxon>Bacilli</taxon>
        <taxon>Lactobacillales</taxon>
        <taxon>Enterococcaceae</taxon>
        <taxon>Enterococcus</taxon>
    </lineage>
</organism>
<protein>
    <submittedName>
        <fullName evidence="3">CHAP domain-containing protein</fullName>
    </submittedName>
</protein>
<dbReference type="Proteomes" id="UP000189299">
    <property type="component" value="Unassembled WGS sequence"/>
</dbReference>
<feature type="compositionally biased region" description="Basic and acidic residues" evidence="1">
    <location>
        <begin position="1"/>
        <end position="12"/>
    </location>
</feature>
<proteinExistence type="predicted"/>
<feature type="region of interest" description="Disordered" evidence="1">
    <location>
        <begin position="51"/>
        <end position="166"/>
    </location>
</feature>
<name>A0A1V2UCY3_ENTMU</name>
<dbReference type="OrthoDB" id="977752at2"/>
<evidence type="ECO:0000256" key="2">
    <source>
        <dbReference type="SAM" id="Phobius"/>
    </source>
</evidence>
<gene>
    <name evidence="3" type="ORF">BTN92_14025</name>
</gene>
<dbReference type="AlphaFoldDB" id="A0A1V2UCY3"/>
<reference evidence="3 4" key="1">
    <citation type="submission" date="2016-12" db="EMBL/GenBank/DDBJ databases">
        <authorList>
            <person name="Song W.-J."/>
            <person name="Kurnit D.M."/>
        </authorList>
    </citation>
    <scope>NUCLEOTIDE SEQUENCE [LARGE SCALE GENOMIC DNA]</scope>
    <source>
        <strain evidence="3 4">CGB1038-1_S1</strain>
    </source>
</reference>
<keyword evidence="2" id="KW-0812">Transmembrane</keyword>
<keyword evidence="2" id="KW-1133">Transmembrane helix</keyword>
<keyword evidence="2" id="KW-0472">Membrane</keyword>
<feature type="region of interest" description="Disordered" evidence="1">
    <location>
        <begin position="1"/>
        <end position="24"/>
    </location>
</feature>
<dbReference type="Gene3D" id="3.90.1720.60">
    <property type="match status" value="1"/>
</dbReference>